<dbReference type="Proteomes" id="UP001143328">
    <property type="component" value="Unassembled WGS sequence"/>
</dbReference>
<sequence length="84" mass="9196">MRRSFPAACVLLQEHFAPLGVDASMDSPHSMLVRILQPGTGATLLSIAGIACSTSLHRDDIARIIDEIESDMRLLQPQLLSRHC</sequence>
<dbReference type="AlphaFoldDB" id="A0A9W6K2H3"/>
<dbReference type="RefSeq" id="WP_271194489.1">
    <property type="nucleotide sequence ID" value="NZ_BSFN01000003.1"/>
</dbReference>
<gene>
    <name evidence="1" type="ORF">GCM10017655_13230</name>
</gene>
<dbReference type="EMBL" id="BSFN01000003">
    <property type="protein sequence ID" value="GLK88261.1"/>
    <property type="molecule type" value="Genomic_DNA"/>
</dbReference>
<protein>
    <recommendedName>
        <fullName evidence="3">DUF1652 domain-containing protein</fullName>
    </recommendedName>
</protein>
<reference evidence="1" key="1">
    <citation type="journal article" date="2014" name="Int. J. Syst. Evol. Microbiol.">
        <title>Complete genome sequence of Corynebacterium casei LMG S-19264T (=DSM 44701T), isolated from a smear-ripened cheese.</title>
        <authorList>
            <consortium name="US DOE Joint Genome Institute (JGI-PGF)"/>
            <person name="Walter F."/>
            <person name="Albersmeier A."/>
            <person name="Kalinowski J."/>
            <person name="Ruckert C."/>
        </authorList>
    </citation>
    <scope>NUCLEOTIDE SEQUENCE</scope>
    <source>
        <strain evidence="1">VKM B-2935</strain>
    </source>
</reference>
<accession>A0A9W6K2H3</accession>
<dbReference type="Pfam" id="PF07865">
    <property type="entry name" value="DUF1652"/>
    <property type="match status" value="1"/>
</dbReference>
<evidence type="ECO:0000313" key="2">
    <source>
        <dbReference type="Proteomes" id="UP001143328"/>
    </source>
</evidence>
<keyword evidence="2" id="KW-1185">Reference proteome</keyword>
<reference evidence="1" key="2">
    <citation type="submission" date="2023-01" db="EMBL/GenBank/DDBJ databases">
        <authorList>
            <person name="Sun Q."/>
            <person name="Evtushenko L."/>
        </authorList>
    </citation>
    <scope>NUCLEOTIDE SEQUENCE</scope>
    <source>
        <strain evidence="1">VKM B-2935</strain>
    </source>
</reference>
<evidence type="ECO:0000313" key="1">
    <source>
        <dbReference type="EMBL" id="GLK88261.1"/>
    </source>
</evidence>
<dbReference type="InterPro" id="IPR012448">
    <property type="entry name" value="DUF1652"/>
</dbReference>
<proteinExistence type="predicted"/>
<organism evidence="1 2">
    <name type="scientific">Pseudomonas turukhanskensis</name>
    <dbReference type="NCBI Taxonomy" id="1806536"/>
    <lineage>
        <taxon>Bacteria</taxon>
        <taxon>Pseudomonadati</taxon>
        <taxon>Pseudomonadota</taxon>
        <taxon>Gammaproteobacteria</taxon>
        <taxon>Pseudomonadales</taxon>
        <taxon>Pseudomonadaceae</taxon>
        <taxon>Pseudomonas</taxon>
    </lineage>
</organism>
<evidence type="ECO:0008006" key="3">
    <source>
        <dbReference type="Google" id="ProtNLM"/>
    </source>
</evidence>
<name>A0A9W6K2H3_9PSED</name>
<comment type="caution">
    <text evidence="1">The sequence shown here is derived from an EMBL/GenBank/DDBJ whole genome shotgun (WGS) entry which is preliminary data.</text>
</comment>